<reference evidence="1 2" key="1">
    <citation type="journal article" date="2015" name="Nature">
        <title>rRNA introns, odd ribosomes, and small enigmatic genomes across a large radiation of phyla.</title>
        <authorList>
            <person name="Brown C.T."/>
            <person name="Hug L.A."/>
            <person name="Thomas B.C."/>
            <person name="Sharon I."/>
            <person name="Castelle C.J."/>
            <person name="Singh A."/>
            <person name="Wilkins M.J."/>
            <person name="Williams K.H."/>
            <person name="Banfield J.F."/>
        </authorList>
    </citation>
    <scope>NUCLEOTIDE SEQUENCE [LARGE SCALE GENOMIC DNA]</scope>
</reference>
<name>A0A0G1K512_9BACT</name>
<comment type="caution">
    <text evidence="1">The sequence shown here is derived from an EMBL/GenBank/DDBJ whole genome shotgun (WGS) entry which is preliminary data.</text>
</comment>
<evidence type="ECO:0000313" key="1">
    <source>
        <dbReference type="EMBL" id="KKT51372.1"/>
    </source>
</evidence>
<organism evidence="1 2">
    <name type="scientific">Candidatus Collierbacteria bacterium GW2011_GWB2_44_22</name>
    <dbReference type="NCBI Taxonomy" id="1618387"/>
    <lineage>
        <taxon>Bacteria</taxon>
        <taxon>Candidatus Collieribacteriota</taxon>
    </lineage>
</organism>
<accession>A0A0G1K512</accession>
<dbReference type="EMBL" id="LCIH01000013">
    <property type="protein sequence ID" value="KKT51372.1"/>
    <property type="molecule type" value="Genomic_DNA"/>
</dbReference>
<protein>
    <submittedName>
        <fullName evidence="1">Uncharacterized protein</fullName>
    </submittedName>
</protein>
<sequence length="166" mass="18643">MIVGTSKNGDRLGNGVVFDSGHGLATLRTYGCFDWCGAIFGNNRVYIPGCFEGEKICKIRFDKMTTTTETFFDGMRMSIRSFDFEGGERLMAMWAVHIFILANKEGSIPILLVRSPPKTVLPRNYLARQWRVPFGSSRGAYLGFRRNTSQYAHGPCGLLARLLHHV</sequence>
<dbReference type="Proteomes" id="UP000034006">
    <property type="component" value="Unassembled WGS sequence"/>
</dbReference>
<evidence type="ECO:0000313" key="2">
    <source>
        <dbReference type="Proteomes" id="UP000034006"/>
    </source>
</evidence>
<proteinExistence type="predicted"/>
<dbReference type="AlphaFoldDB" id="A0A0G1K512"/>
<gene>
    <name evidence="1" type="ORF">UW44_C0013G0092</name>
</gene>
<dbReference type="STRING" id="1618387.UW44_C0013G0092"/>